<protein>
    <submittedName>
        <fullName evidence="1">Os11g0568666 protein</fullName>
    </submittedName>
</protein>
<evidence type="ECO:0000313" key="1">
    <source>
        <dbReference type="EMBL" id="BAT14506.1"/>
    </source>
</evidence>
<accession>A0A0N7KT34</accession>
<name>A0A0N7KT34_ORYSJ</name>
<dbReference type="STRING" id="39947.A0A0N7KT34"/>
<feature type="non-terminal residue" evidence="1">
    <location>
        <position position="1"/>
    </location>
</feature>
<keyword evidence="2" id="KW-1185">Reference proteome</keyword>
<evidence type="ECO:0000313" key="2">
    <source>
        <dbReference type="Proteomes" id="UP000059680"/>
    </source>
</evidence>
<gene>
    <name evidence="1" type="ordered locus">Os11g0568666</name>
    <name evidence="1" type="ORF">OSNPB_110568666</name>
</gene>
<dbReference type="AlphaFoldDB" id="A0A0N7KT34"/>
<organism evidence="1 2">
    <name type="scientific">Oryza sativa subsp. japonica</name>
    <name type="common">Rice</name>
    <dbReference type="NCBI Taxonomy" id="39947"/>
    <lineage>
        <taxon>Eukaryota</taxon>
        <taxon>Viridiplantae</taxon>
        <taxon>Streptophyta</taxon>
        <taxon>Embryophyta</taxon>
        <taxon>Tracheophyta</taxon>
        <taxon>Spermatophyta</taxon>
        <taxon>Magnoliopsida</taxon>
        <taxon>Liliopsida</taxon>
        <taxon>Poales</taxon>
        <taxon>Poaceae</taxon>
        <taxon>BOP clade</taxon>
        <taxon>Oryzoideae</taxon>
        <taxon>Oryzeae</taxon>
        <taxon>Oryzinae</taxon>
        <taxon>Oryza</taxon>
        <taxon>Oryza sativa</taxon>
    </lineage>
</organism>
<dbReference type="InParanoid" id="A0A0N7KT34"/>
<reference evidence="1 2" key="3">
    <citation type="journal article" date="2013" name="Rice">
        <title>Improvement of the Oryza sativa Nipponbare reference genome using next generation sequence and optical map data.</title>
        <authorList>
            <person name="Kawahara Y."/>
            <person name="de la Bastide M."/>
            <person name="Hamilton J.P."/>
            <person name="Kanamori H."/>
            <person name="McCombie W.R."/>
            <person name="Ouyang S."/>
            <person name="Schwartz D.C."/>
            <person name="Tanaka T."/>
            <person name="Wu J."/>
            <person name="Zhou S."/>
            <person name="Childs K.L."/>
            <person name="Davidson R.M."/>
            <person name="Lin H."/>
            <person name="Quesada-Ocampo L."/>
            <person name="Vaillancourt B."/>
            <person name="Sakai H."/>
            <person name="Lee S.S."/>
            <person name="Kim J."/>
            <person name="Numa H."/>
            <person name="Itoh T."/>
            <person name="Buell C.R."/>
            <person name="Matsumoto T."/>
        </authorList>
    </citation>
    <scope>NUCLEOTIDE SEQUENCE [LARGE SCALE GENOMIC DNA]</scope>
    <source>
        <strain evidence="2">cv. Nipponbare</strain>
    </source>
</reference>
<dbReference type="PaxDb" id="39947-A0A0N7KT34"/>
<dbReference type="Proteomes" id="UP000059680">
    <property type="component" value="Chromosome 11"/>
</dbReference>
<dbReference type="EMBL" id="AP014967">
    <property type="protein sequence ID" value="BAT14506.1"/>
    <property type="molecule type" value="Genomic_DNA"/>
</dbReference>
<dbReference type="Gramene" id="Os11t0568666-01">
    <property type="protein sequence ID" value="Os11t0568666-01"/>
    <property type="gene ID" value="Os11g0568666"/>
</dbReference>
<proteinExistence type="predicted"/>
<sequence length="54" mass="5758">SLLYLAKKGHLTFSLLSDMSSIISTEAEDYAPLNASLVVLFADVVKGSLLSTNI</sequence>
<reference evidence="2" key="1">
    <citation type="journal article" date="2005" name="Nature">
        <title>The map-based sequence of the rice genome.</title>
        <authorList>
            <consortium name="International rice genome sequencing project (IRGSP)"/>
            <person name="Matsumoto T."/>
            <person name="Wu J."/>
            <person name="Kanamori H."/>
            <person name="Katayose Y."/>
            <person name="Fujisawa M."/>
            <person name="Namiki N."/>
            <person name="Mizuno H."/>
            <person name="Yamamoto K."/>
            <person name="Antonio B.A."/>
            <person name="Baba T."/>
            <person name="Sakata K."/>
            <person name="Nagamura Y."/>
            <person name="Aoki H."/>
            <person name="Arikawa K."/>
            <person name="Arita K."/>
            <person name="Bito T."/>
            <person name="Chiden Y."/>
            <person name="Fujitsuka N."/>
            <person name="Fukunaka R."/>
            <person name="Hamada M."/>
            <person name="Harada C."/>
            <person name="Hayashi A."/>
            <person name="Hijishita S."/>
            <person name="Honda M."/>
            <person name="Hosokawa S."/>
            <person name="Ichikawa Y."/>
            <person name="Idonuma A."/>
            <person name="Iijima M."/>
            <person name="Ikeda M."/>
            <person name="Ikeno M."/>
            <person name="Ito K."/>
            <person name="Ito S."/>
            <person name="Ito T."/>
            <person name="Ito Y."/>
            <person name="Ito Y."/>
            <person name="Iwabuchi A."/>
            <person name="Kamiya K."/>
            <person name="Karasawa W."/>
            <person name="Kurita K."/>
            <person name="Katagiri S."/>
            <person name="Kikuta A."/>
            <person name="Kobayashi H."/>
            <person name="Kobayashi N."/>
            <person name="Machita K."/>
            <person name="Maehara T."/>
            <person name="Masukawa M."/>
            <person name="Mizubayashi T."/>
            <person name="Mukai Y."/>
            <person name="Nagasaki H."/>
            <person name="Nagata Y."/>
            <person name="Naito S."/>
            <person name="Nakashima M."/>
            <person name="Nakama Y."/>
            <person name="Nakamichi Y."/>
            <person name="Nakamura M."/>
            <person name="Meguro A."/>
            <person name="Negishi M."/>
            <person name="Ohta I."/>
            <person name="Ohta T."/>
            <person name="Okamoto M."/>
            <person name="Ono N."/>
            <person name="Saji S."/>
            <person name="Sakaguchi M."/>
            <person name="Sakai K."/>
            <person name="Shibata M."/>
            <person name="Shimokawa T."/>
            <person name="Song J."/>
            <person name="Takazaki Y."/>
            <person name="Terasawa K."/>
            <person name="Tsugane M."/>
            <person name="Tsuji K."/>
            <person name="Ueda S."/>
            <person name="Waki K."/>
            <person name="Yamagata H."/>
            <person name="Yamamoto M."/>
            <person name="Yamamoto S."/>
            <person name="Yamane H."/>
            <person name="Yoshiki S."/>
            <person name="Yoshihara R."/>
            <person name="Yukawa K."/>
            <person name="Zhong H."/>
            <person name="Yano M."/>
            <person name="Yuan Q."/>
            <person name="Ouyang S."/>
            <person name="Liu J."/>
            <person name="Jones K.M."/>
            <person name="Gansberger K."/>
            <person name="Moffat K."/>
            <person name="Hill J."/>
            <person name="Bera J."/>
            <person name="Fadrosh D."/>
            <person name="Jin S."/>
            <person name="Johri S."/>
            <person name="Kim M."/>
            <person name="Overton L."/>
            <person name="Reardon M."/>
            <person name="Tsitrin T."/>
            <person name="Vuong H."/>
            <person name="Weaver B."/>
            <person name="Ciecko A."/>
            <person name="Tallon L."/>
            <person name="Jackson J."/>
            <person name="Pai G."/>
            <person name="Aken S.V."/>
            <person name="Utterback T."/>
            <person name="Reidmuller S."/>
            <person name="Feldblyum T."/>
            <person name="Hsiao J."/>
            <person name="Zismann V."/>
            <person name="Iobst S."/>
            <person name="de Vazeille A.R."/>
            <person name="Buell C.R."/>
            <person name="Ying K."/>
            <person name="Li Y."/>
            <person name="Lu T."/>
            <person name="Huang Y."/>
            <person name="Zhao Q."/>
            <person name="Feng Q."/>
            <person name="Zhang L."/>
            <person name="Zhu J."/>
            <person name="Weng Q."/>
            <person name="Mu J."/>
            <person name="Lu Y."/>
            <person name="Fan D."/>
            <person name="Liu Y."/>
            <person name="Guan J."/>
            <person name="Zhang Y."/>
            <person name="Yu S."/>
            <person name="Liu X."/>
            <person name="Zhang Y."/>
            <person name="Hong G."/>
            <person name="Han B."/>
            <person name="Choisne N."/>
            <person name="Demange N."/>
            <person name="Orjeda G."/>
            <person name="Samain S."/>
            <person name="Cattolico L."/>
            <person name="Pelletier E."/>
            <person name="Couloux A."/>
            <person name="Segurens B."/>
            <person name="Wincker P."/>
            <person name="D'Hont A."/>
            <person name="Scarpelli C."/>
            <person name="Weissenbach J."/>
            <person name="Salanoubat M."/>
            <person name="Quetier F."/>
            <person name="Yu Y."/>
            <person name="Kim H.R."/>
            <person name="Rambo T."/>
            <person name="Currie J."/>
            <person name="Collura K."/>
            <person name="Luo M."/>
            <person name="Yang T."/>
            <person name="Ammiraju J.S.S."/>
            <person name="Engler F."/>
            <person name="Soderlund C."/>
            <person name="Wing R.A."/>
            <person name="Palmer L.E."/>
            <person name="de la Bastide M."/>
            <person name="Spiegel L."/>
            <person name="Nascimento L."/>
            <person name="Zutavern T."/>
            <person name="O'Shaughnessy A."/>
            <person name="Dike S."/>
            <person name="Dedhia N."/>
            <person name="Preston R."/>
            <person name="Balija V."/>
            <person name="McCombie W.R."/>
            <person name="Chow T."/>
            <person name="Chen H."/>
            <person name="Chung M."/>
            <person name="Chen C."/>
            <person name="Shaw J."/>
            <person name="Wu H."/>
            <person name="Hsiao K."/>
            <person name="Chao Y."/>
            <person name="Chu M."/>
            <person name="Cheng C."/>
            <person name="Hour A."/>
            <person name="Lee P."/>
            <person name="Lin S."/>
            <person name="Lin Y."/>
            <person name="Liou J."/>
            <person name="Liu S."/>
            <person name="Hsing Y."/>
            <person name="Raghuvanshi S."/>
            <person name="Mohanty A."/>
            <person name="Bharti A.K."/>
            <person name="Gaur A."/>
            <person name="Gupta V."/>
            <person name="Kumar D."/>
            <person name="Ravi V."/>
            <person name="Vij S."/>
            <person name="Kapur A."/>
            <person name="Khurana P."/>
            <person name="Khurana P."/>
            <person name="Khurana J.P."/>
            <person name="Tyagi A.K."/>
            <person name="Gaikwad K."/>
            <person name="Singh A."/>
            <person name="Dalal V."/>
            <person name="Srivastava S."/>
            <person name="Dixit A."/>
            <person name="Pal A.K."/>
            <person name="Ghazi I.A."/>
            <person name="Yadav M."/>
            <person name="Pandit A."/>
            <person name="Bhargava A."/>
            <person name="Sureshbabu K."/>
            <person name="Batra K."/>
            <person name="Sharma T.R."/>
            <person name="Mohapatra T."/>
            <person name="Singh N.K."/>
            <person name="Messing J."/>
            <person name="Nelson A.B."/>
            <person name="Fuks G."/>
            <person name="Kavchok S."/>
            <person name="Keizer G."/>
            <person name="Linton E."/>
            <person name="Llaca V."/>
            <person name="Song R."/>
            <person name="Tanyolac B."/>
            <person name="Young S."/>
            <person name="Ho-Il K."/>
            <person name="Hahn J.H."/>
            <person name="Sangsakoo G."/>
            <person name="Vanavichit A."/>
            <person name="de Mattos Luiz.A.T."/>
            <person name="Zimmer P.D."/>
            <person name="Malone G."/>
            <person name="Dellagostin O."/>
            <person name="de Oliveira A.C."/>
            <person name="Bevan M."/>
            <person name="Bancroft I."/>
            <person name="Minx P."/>
            <person name="Cordum H."/>
            <person name="Wilson R."/>
            <person name="Cheng Z."/>
            <person name="Jin W."/>
            <person name="Jiang J."/>
            <person name="Leong S.A."/>
            <person name="Iwama H."/>
            <person name="Gojobori T."/>
            <person name="Itoh T."/>
            <person name="Niimura Y."/>
            <person name="Fujii Y."/>
            <person name="Habara T."/>
            <person name="Sakai H."/>
            <person name="Sato Y."/>
            <person name="Wilson G."/>
            <person name="Kumar K."/>
            <person name="McCouch S."/>
            <person name="Juretic N."/>
            <person name="Hoen D."/>
            <person name="Wright S."/>
            <person name="Bruskiewich R."/>
            <person name="Bureau T."/>
            <person name="Miyao A."/>
            <person name="Hirochika H."/>
            <person name="Nishikawa T."/>
            <person name="Kadowaki K."/>
            <person name="Sugiura M."/>
            <person name="Burr B."/>
            <person name="Sasaki T."/>
        </authorList>
    </citation>
    <scope>NUCLEOTIDE SEQUENCE [LARGE SCALE GENOMIC DNA]</scope>
    <source>
        <strain evidence="2">cv. Nipponbare</strain>
    </source>
</reference>
<reference evidence="1 2" key="2">
    <citation type="journal article" date="2013" name="Plant Cell Physiol.">
        <title>Rice Annotation Project Database (RAP-DB): an integrative and interactive database for rice genomics.</title>
        <authorList>
            <person name="Sakai H."/>
            <person name="Lee S.S."/>
            <person name="Tanaka T."/>
            <person name="Numa H."/>
            <person name="Kim J."/>
            <person name="Kawahara Y."/>
            <person name="Wakimoto H."/>
            <person name="Yang C.C."/>
            <person name="Iwamoto M."/>
            <person name="Abe T."/>
            <person name="Yamada Y."/>
            <person name="Muto A."/>
            <person name="Inokuchi H."/>
            <person name="Ikemura T."/>
            <person name="Matsumoto T."/>
            <person name="Sasaki T."/>
            <person name="Itoh T."/>
        </authorList>
    </citation>
    <scope>NUCLEOTIDE SEQUENCE [LARGE SCALE GENOMIC DNA]</scope>
    <source>
        <strain evidence="2">cv. Nipponbare</strain>
    </source>
</reference>